<dbReference type="GO" id="GO:0004386">
    <property type="term" value="F:helicase activity"/>
    <property type="evidence" value="ECO:0007669"/>
    <property type="project" value="UniProtKB-KW"/>
</dbReference>
<evidence type="ECO:0000313" key="3">
    <source>
        <dbReference type="Proteomes" id="UP000236291"/>
    </source>
</evidence>
<keyword evidence="2" id="KW-0547">Nucleotide-binding</keyword>
<keyword evidence="2" id="KW-0378">Hydrolase</keyword>
<gene>
    <name evidence="2" type="ORF">L195_g007228</name>
</gene>
<dbReference type="EMBL" id="ASHM01003964">
    <property type="protein sequence ID" value="PNY10643.1"/>
    <property type="molecule type" value="Genomic_DNA"/>
</dbReference>
<dbReference type="Proteomes" id="UP000236291">
    <property type="component" value="Unassembled WGS sequence"/>
</dbReference>
<dbReference type="PANTHER" id="PTHR45786:SF66">
    <property type="entry name" value="HOOK MOTIF PROTEIN, PUTATIVE-RELATED"/>
    <property type="match status" value="1"/>
</dbReference>
<feature type="compositionally biased region" description="Acidic residues" evidence="1">
    <location>
        <begin position="124"/>
        <end position="139"/>
    </location>
</feature>
<dbReference type="PANTHER" id="PTHR45786">
    <property type="entry name" value="DNA BINDING PROTEIN-LIKE"/>
    <property type="match status" value="1"/>
</dbReference>
<sequence>MPHLTDSKQSNSPKRNQNFQINQPFALTKNTQSNLSAQFTQPHTFNNPTIEPAKRYNTRGVNLYNKFSATLHPDQASSSTAPTSAHRKSQYSHIFYNHVIEDSSSDSDTDNNNSSGSEPHSDQEITDDENSSIEDNNDDEERKCRTRHTSRPQFQLCCHGGNAELPLLQQPPPLLQHLLFNKGNSDSQNYQAHTRIYNSMFAFTSPGMQLNDHDTPGKGPPTLRIQGQVCHRIGSLLPPEGQPPKFAQLYIYDTENEVKNKMQHFKYTIC</sequence>
<reference evidence="2 3" key="2">
    <citation type="journal article" date="2017" name="Front. Plant Sci.">
        <title>Gene Classification and Mining of Molecular Markers Useful in Red Clover (Trifolium pratense) Breeding.</title>
        <authorList>
            <person name="Istvanek J."/>
            <person name="Dluhosova J."/>
            <person name="Dluhos P."/>
            <person name="Patkova L."/>
            <person name="Nedelnik J."/>
            <person name="Repkova J."/>
        </authorList>
    </citation>
    <scope>NUCLEOTIDE SEQUENCE [LARGE SCALE GENOMIC DNA]</scope>
    <source>
        <strain evidence="3">cv. Tatra</strain>
        <tissue evidence="2">Young leaves</tissue>
    </source>
</reference>
<proteinExistence type="predicted"/>
<accession>A0A2K3P5U8</accession>
<feature type="region of interest" description="Disordered" evidence="1">
    <location>
        <begin position="101"/>
        <end position="150"/>
    </location>
</feature>
<comment type="caution">
    <text evidence="2">The sequence shown here is derived from an EMBL/GenBank/DDBJ whole genome shotgun (WGS) entry which is preliminary data.</text>
</comment>
<dbReference type="AlphaFoldDB" id="A0A2K3P5U8"/>
<evidence type="ECO:0000256" key="1">
    <source>
        <dbReference type="SAM" id="MobiDB-lite"/>
    </source>
</evidence>
<keyword evidence="2" id="KW-0347">Helicase</keyword>
<keyword evidence="2" id="KW-0067">ATP-binding</keyword>
<evidence type="ECO:0000313" key="2">
    <source>
        <dbReference type="EMBL" id="PNY10643.1"/>
    </source>
</evidence>
<name>A0A2K3P5U8_TRIPR</name>
<reference evidence="2 3" key="1">
    <citation type="journal article" date="2014" name="Am. J. Bot.">
        <title>Genome assembly and annotation for red clover (Trifolium pratense; Fabaceae).</title>
        <authorList>
            <person name="Istvanek J."/>
            <person name="Jaros M."/>
            <person name="Krenek A."/>
            <person name="Repkova J."/>
        </authorList>
    </citation>
    <scope>NUCLEOTIDE SEQUENCE [LARGE SCALE GENOMIC DNA]</scope>
    <source>
        <strain evidence="3">cv. Tatra</strain>
        <tissue evidence="2">Young leaves</tissue>
    </source>
</reference>
<protein>
    <submittedName>
        <fullName evidence="2">Helicase-like protein</fullName>
    </submittedName>
</protein>
<dbReference type="STRING" id="57577.A0A2K3P5U8"/>
<organism evidence="2 3">
    <name type="scientific">Trifolium pratense</name>
    <name type="common">Red clover</name>
    <dbReference type="NCBI Taxonomy" id="57577"/>
    <lineage>
        <taxon>Eukaryota</taxon>
        <taxon>Viridiplantae</taxon>
        <taxon>Streptophyta</taxon>
        <taxon>Embryophyta</taxon>
        <taxon>Tracheophyta</taxon>
        <taxon>Spermatophyta</taxon>
        <taxon>Magnoliopsida</taxon>
        <taxon>eudicotyledons</taxon>
        <taxon>Gunneridae</taxon>
        <taxon>Pentapetalae</taxon>
        <taxon>rosids</taxon>
        <taxon>fabids</taxon>
        <taxon>Fabales</taxon>
        <taxon>Fabaceae</taxon>
        <taxon>Papilionoideae</taxon>
        <taxon>50 kb inversion clade</taxon>
        <taxon>NPAAA clade</taxon>
        <taxon>Hologalegina</taxon>
        <taxon>IRL clade</taxon>
        <taxon>Trifolieae</taxon>
        <taxon>Trifolium</taxon>
    </lineage>
</organism>